<proteinExistence type="predicted"/>
<feature type="compositionally biased region" description="Polar residues" evidence="1">
    <location>
        <begin position="140"/>
        <end position="157"/>
    </location>
</feature>
<reference evidence="3" key="1">
    <citation type="submission" date="2022-11" db="UniProtKB">
        <authorList>
            <consortium name="WormBaseParasite"/>
        </authorList>
    </citation>
    <scope>IDENTIFICATION</scope>
</reference>
<evidence type="ECO:0000313" key="3">
    <source>
        <dbReference type="WBParaSite" id="PSAMB.scaffold3481size18095.g21599.t1"/>
    </source>
</evidence>
<name>A0A914WBP0_9BILA</name>
<feature type="compositionally biased region" description="Acidic residues" evidence="1">
    <location>
        <begin position="76"/>
        <end position="85"/>
    </location>
</feature>
<dbReference type="Proteomes" id="UP000887566">
    <property type="component" value="Unplaced"/>
</dbReference>
<keyword evidence="2" id="KW-1185">Reference proteome</keyword>
<feature type="region of interest" description="Disordered" evidence="1">
    <location>
        <begin position="60"/>
        <end position="188"/>
    </location>
</feature>
<dbReference type="WBParaSite" id="PSAMB.scaffold3481size18095.g21599.t1">
    <property type="protein sequence ID" value="PSAMB.scaffold3481size18095.g21599.t1"/>
    <property type="gene ID" value="PSAMB.scaffold3481size18095.g21599"/>
</dbReference>
<sequence>MRMTPSFCVVQKLKTCANPQASARIAADRAKPSAQPRGFHASLLRSQSLLRIYRPATTTPLAAAPRGGRATVASSIEEDEDGEDGETQHGGQHERRDGRRAHDHRERIGKFDNRASHRRHISHIEGQLTQRQRPAVAARTQKSANLNLCSAPNASSDNESDQRKRADVRAGLPPAGRWNGSRNGSGNG</sequence>
<evidence type="ECO:0000313" key="2">
    <source>
        <dbReference type="Proteomes" id="UP000887566"/>
    </source>
</evidence>
<dbReference type="AlphaFoldDB" id="A0A914WBP0"/>
<evidence type="ECO:0000256" key="1">
    <source>
        <dbReference type="SAM" id="MobiDB-lite"/>
    </source>
</evidence>
<accession>A0A914WBP0</accession>
<feature type="compositionally biased region" description="Basic and acidic residues" evidence="1">
    <location>
        <begin position="103"/>
        <end position="115"/>
    </location>
</feature>
<organism evidence="2 3">
    <name type="scientific">Plectus sambesii</name>
    <dbReference type="NCBI Taxonomy" id="2011161"/>
    <lineage>
        <taxon>Eukaryota</taxon>
        <taxon>Metazoa</taxon>
        <taxon>Ecdysozoa</taxon>
        <taxon>Nematoda</taxon>
        <taxon>Chromadorea</taxon>
        <taxon>Plectida</taxon>
        <taxon>Plectina</taxon>
        <taxon>Plectoidea</taxon>
        <taxon>Plectidae</taxon>
        <taxon>Plectus</taxon>
    </lineage>
</organism>
<protein>
    <submittedName>
        <fullName evidence="3">Uncharacterized protein</fullName>
    </submittedName>
</protein>